<evidence type="ECO:0000256" key="2">
    <source>
        <dbReference type="SAM" id="Phobius"/>
    </source>
</evidence>
<dbReference type="OrthoDB" id="3068476at2759"/>
<proteinExistence type="predicted"/>
<feature type="region of interest" description="Disordered" evidence="1">
    <location>
        <begin position="270"/>
        <end position="308"/>
    </location>
</feature>
<keyword evidence="2" id="KW-0472">Membrane</keyword>
<feature type="transmembrane region" description="Helical" evidence="2">
    <location>
        <begin position="156"/>
        <end position="176"/>
    </location>
</feature>
<keyword evidence="2" id="KW-1133">Transmembrane helix</keyword>
<keyword evidence="4" id="KW-1185">Reference proteome</keyword>
<comment type="caution">
    <text evidence="3">The sequence shown here is derived from an EMBL/GenBank/DDBJ whole genome shotgun (WGS) entry which is preliminary data.</text>
</comment>
<evidence type="ECO:0000313" key="3">
    <source>
        <dbReference type="EMBL" id="KAF9462277.1"/>
    </source>
</evidence>
<feature type="compositionally biased region" description="Basic and acidic residues" evidence="1">
    <location>
        <begin position="136"/>
        <end position="146"/>
    </location>
</feature>
<name>A0A9P6CDZ0_9AGAR</name>
<feature type="compositionally biased region" description="Polar residues" evidence="1">
    <location>
        <begin position="270"/>
        <end position="291"/>
    </location>
</feature>
<evidence type="ECO:0000313" key="4">
    <source>
        <dbReference type="Proteomes" id="UP000807353"/>
    </source>
</evidence>
<dbReference type="AlphaFoldDB" id="A0A9P6CDZ0"/>
<organism evidence="3 4">
    <name type="scientific">Collybia nuda</name>
    <dbReference type="NCBI Taxonomy" id="64659"/>
    <lineage>
        <taxon>Eukaryota</taxon>
        <taxon>Fungi</taxon>
        <taxon>Dikarya</taxon>
        <taxon>Basidiomycota</taxon>
        <taxon>Agaricomycotina</taxon>
        <taxon>Agaricomycetes</taxon>
        <taxon>Agaricomycetidae</taxon>
        <taxon>Agaricales</taxon>
        <taxon>Tricholomatineae</taxon>
        <taxon>Clitocybaceae</taxon>
        <taxon>Collybia</taxon>
    </lineage>
</organism>
<keyword evidence="2" id="KW-0812">Transmembrane</keyword>
<feature type="region of interest" description="Disordered" evidence="1">
    <location>
        <begin position="33"/>
        <end position="146"/>
    </location>
</feature>
<evidence type="ECO:0000256" key="1">
    <source>
        <dbReference type="SAM" id="MobiDB-lite"/>
    </source>
</evidence>
<accession>A0A9P6CDZ0</accession>
<feature type="region of interest" description="Disordered" evidence="1">
    <location>
        <begin position="194"/>
        <end position="213"/>
    </location>
</feature>
<protein>
    <submittedName>
        <fullName evidence="3">Uncharacterized protein</fullName>
    </submittedName>
</protein>
<dbReference type="Proteomes" id="UP000807353">
    <property type="component" value="Unassembled WGS sequence"/>
</dbReference>
<gene>
    <name evidence="3" type="ORF">BDZ94DRAFT_734244</name>
</gene>
<sequence length="375" mass="38284">MILLSGRSRRSLLAFIVILAQICLGLGVSLKLRQDGDSDSDSDDDETSESCRNGVCTTITKGRGGQGSATQTGASASTQGANNPSNTPSSNSGTQGSNTNGHGNNHTGTGNGVSATNSVSHSSANPSASGGSAATDHGDSGNKNDLARKGGLSTGGIVGLVIGLAILAGLIIMFLLKRRNHLRHVRKRPRGSMFLSSGPASLQLSGSPNGEMSQVPFSPSVLSPGAVAAAHVRTVEGQQAGNYGPPNVRADGTSSSYTPLLPIAQYSDSAPTRQATLHSSNHTNTADSSSLMEPLPSPHETSPPTSWGDAAFIAAGMAPSASSSSSAQKALPNTPSVIHSEMAAYQKALERDDEKSNQPSSSRVDVTDPPPLYTD</sequence>
<feature type="compositionally biased region" description="Low complexity" evidence="1">
    <location>
        <begin position="82"/>
        <end position="108"/>
    </location>
</feature>
<feature type="compositionally biased region" description="Polar residues" evidence="1">
    <location>
        <begin position="68"/>
        <end position="81"/>
    </location>
</feature>
<reference evidence="3" key="1">
    <citation type="submission" date="2020-11" db="EMBL/GenBank/DDBJ databases">
        <authorList>
            <consortium name="DOE Joint Genome Institute"/>
            <person name="Ahrendt S."/>
            <person name="Riley R."/>
            <person name="Andreopoulos W."/>
            <person name="Labutti K."/>
            <person name="Pangilinan J."/>
            <person name="Ruiz-Duenas F.J."/>
            <person name="Barrasa J.M."/>
            <person name="Sanchez-Garcia M."/>
            <person name="Camarero S."/>
            <person name="Miyauchi S."/>
            <person name="Serrano A."/>
            <person name="Linde D."/>
            <person name="Babiker R."/>
            <person name="Drula E."/>
            <person name="Ayuso-Fernandez I."/>
            <person name="Pacheco R."/>
            <person name="Padilla G."/>
            <person name="Ferreira P."/>
            <person name="Barriuso J."/>
            <person name="Kellner H."/>
            <person name="Castanera R."/>
            <person name="Alfaro M."/>
            <person name="Ramirez L."/>
            <person name="Pisabarro A.G."/>
            <person name="Kuo A."/>
            <person name="Tritt A."/>
            <person name="Lipzen A."/>
            <person name="He G."/>
            <person name="Yan M."/>
            <person name="Ng V."/>
            <person name="Cullen D."/>
            <person name="Martin F."/>
            <person name="Rosso M.-N."/>
            <person name="Henrissat B."/>
            <person name="Hibbett D."/>
            <person name="Martinez A.T."/>
            <person name="Grigoriev I.V."/>
        </authorList>
    </citation>
    <scope>NUCLEOTIDE SEQUENCE</scope>
    <source>
        <strain evidence="3">CBS 247.69</strain>
    </source>
</reference>
<feature type="transmembrane region" description="Helical" evidence="2">
    <location>
        <begin position="12"/>
        <end position="30"/>
    </location>
</feature>
<feature type="compositionally biased region" description="Acidic residues" evidence="1">
    <location>
        <begin position="37"/>
        <end position="48"/>
    </location>
</feature>
<dbReference type="EMBL" id="MU150273">
    <property type="protein sequence ID" value="KAF9462277.1"/>
    <property type="molecule type" value="Genomic_DNA"/>
</dbReference>
<feature type="compositionally biased region" description="Low complexity" evidence="1">
    <location>
        <begin position="117"/>
        <end position="134"/>
    </location>
</feature>
<feature type="region of interest" description="Disordered" evidence="1">
    <location>
        <begin position="322"/>
        <end position="375"/>
    </location>
</feature>